<dbReference type="Proteomes" id="UP000192917">
    <property type="component" value="Unassembled WGS sequence"/>
</dbReference>
<gene>
    <name evidence="2" type="ORF">SAMN05428998_101592</name>
</gene>
<organism evidence="2 3">
    <name type="scientific">Tistlia consotensis USBA 355</name>
    <dbReference type="NCBI Taxonomy" id="560819"/>
    <lineage>
        <taxon>Bacteria</taxon>
        <taxon>Pseudomonadati</taxon>
        <taxon>Pseudomonadota</taxon>
        <taxon>Alphaproteobacteria</taxon>
        <taxon>Rhodospirillales</taxon>
        <taxon>Rhodovibrionaceae</taxon>
        <taxon>Tistlia</taxon>
    </lineage>
</organism>
<name>A0A1Y6B5N7_9PROT</name>
<evidence type="ECO:0000256" key="1">
    <source>
        <dbReference type="SAM" id="MobiDB-lite"/>
    </source>
</evidence>
<proteinExistence type="predicted"/>
<feature type="region of interest" description="Disordered" evidence="1">
    <location>
        <begin position="1"/>
        <end position="30"/>
    </location>
</feature>
<evidence type="ECO:0000313" key="2">
    <source>
        <dbReference type="EMBL" id="SME93555.1"/>
    </source>
</evidence>
<accession>A0A1Y6B5N7</accession>
<dbReference type="Pfam" id="PF06945">
    <property type="entry name" value="DUF1289"/>
    <property type="match status" value="1"/>
</dbReference>
<dbReference type="STRING" id="560819.SAMN05428998_101592"/>
<dbReference type="PANTHER" id="PTHR35175">
    <property type="entry name" value="DUF1289 DOMAIN-CONTAINING PROTEIN"/>
    <property type="match status" value="1"/>
</dbReference>
<protein>
    <submittedName>
        <fullName evidence="2">Uncharacterized protein</fullName>
    </submittedName>
</protein>
<keyword evidence="3" id="KW-1185">Reference proteome</keyword>
<dbReference type="PANTHER" id="PTHR35175:SF2">
    <property type="entry name" value="DUF1289 DOMAIN-CONTAINING PROTEIN"/>
    <property type="match status" value="1"/>
</dbReference>
<dbReference type="EMBL" id="FWZX01000001">
    <property type="protein sequence ID" value="SME93555.1"/>
    <property type="molecule type" value="Genomic_DNA"/>
</dbReference>
<evidence type="ECO:0000313" key="3">
    <source>
        <dbReference type="Proteomes" id="UP000192917"/>
    </source>
</evidence>
<sequence length="90" mass="10104">MTESALSDDAGDDDGLTREERRERRRRRRAARVFDTSVPSPCISVCQIDDTTGLCLGCRRTLDEIRDWLILTAEEKRALLAKLAERGGPA</sequence>
<dbReference type="InterPro" id="IPR010710">
    <property type="entry name" value="DUF1289"/>
</dbReference>
<reference evidence="2 3" key="1">
    <citation type="submission" date="2017-04" db="EMBL/GenBank/DDBJ databases">
        <authorList>
            <person name="Afonso C.L."/>
            <person name="Miller P.J."/>
            <person name="Scott M.A."/>
            <person name="Spackman E."/>
            <person name="Goraichik I."/>
            <person name="Dimitrov K.M."/>
            <person name="Suarez D.L."/>
            <person name="Swayne D.E."/>
        </authorList>
    </citation>
    <scope>NUCLEOTIDE SEQUENCE [LARGE SCALE GENOMIC DNA]</scope>
    <source>
        <strain evidence="2 3">USBA 355</strain>
    </source>
</reference>
<dbReference type="AlphaFoldDB" id="A0A1Y6B5N7"/>
<dbReference type="RefSeq" id="WP_085120918.1">
    <property type="nucleotide sequence ID" value="NZ_FWZX01000001.1"/>
</dbReference>